<dbReference type="SUPFAM" id="SSF48065">
    <property type="entry name" value="DBL homology domain (DH-domain)"/>
    <property type="match status" value="1"/>
</dbReference>
<evidence type="ECO:0000259" key="1">
    <source>
        <dbReference type="PROSITE" id="PS50010"/>
    </source>
</evidence>
<dbReference type="RefSeq" id="XP_013786150.2">
    <property type="nucleotide sequence ID" value="XM_013930696.2"/>
</dbReference>
<name>A0ABM1BPH4_LIMPO</name>
<dbReference type="InterPro" id="IPR035899">
    <property type="entry name" value="DBL_dom_sf"/>
</dbReference>
<reference evidence="3" key="1">
    <citation type="submission" date="2025-08" db="UniProtKB">
        <authorList>
            <consortium name="RefSeq"/>
        </authorList>
    </citation>
    <scope>IDENTIFICATION</scope>
    <source>
        <tissue evidence="3">Muscle</tissue>
    </source>
</reference>
<dbReference type="PANTHER" id="PTHR12673:SF159">
    <property type="entry name" value="LD03170P"/>
    <property type="match status" value="1"/>
</dbReference>
<feature type="domain" description="DH" evidence="1">
    <location>
        <begin position="17"/>
        <end position="201"/>
    </location>
</feature>
<accession>A0ABM1BPH4</accession>
<dbReference type="PANTHER" id="PTHR12673">
    <property type="entry name" value="FACIOGENITAL DYSPLASIA PROTEIN"/>
    <property type="match status" value="1"/>
</dbReference>
<evidence type="ECO:0000313" key="2">
    <source>
        <dbReference type="Proteomes" id="UP000694941"/>
    </source>
</evidence>
<dbReference type="InterPro" id="IPR000219">
    <property type="entry name" value="DH_dom"/>
</dbReference>
<dbReference type="PROSITE" id="PS50010">
    <property type="entry name" value="DH_2"/>
    <property type="match status" value="1"/>
</dbReference>
<sequence length="261" mass="30477">ASFRSPLKKPLLRESDEVFSLIEDLLLTEQEYYRTLRSVCDVYEKPLRKLLCFGLDEHKALFEWVDPISSLSNLVINKLQVVLRDWDPLRSRVGNIFSKHLWTKYGEYQDHLASVAVPLLKEKESNDEEFLALCQQRQGATKYSLQDFLFLPLERLAQYESILSQVAAQTLEKHPDYSDRWRAASKAVNMVRRGETTVEETDLDRVQDLFPNDNLNLYENEPYFSAHLKFPSLSESVTEVEVPDVISVHEKERRIGVLRRK</sequence>
<dbReference type="Proteomes" id="UP000694941">
    <property type="component" value="Unplaced"/>
</dbReference>
<protein>
    <submittedName>
        <fullName evidence="3">Proto-oncogene vav-like</fullName>
    </submittedName>
</protein>
<dbReference type="GeneID" id="106470166"/>
<feature type="non-terminal residue" evidence="3">
    <location>
        <position position="1"/>
    </location>
</feature>
<gene>
    <name evidence="3" type="primary">LOC106470166</name>
</gene>
<evidence type="ECO:0000313" key="3">
    <source>
        <dbReference type="RefSeq" id="XP_013786150.2"/>
    </source>
</evidence>
<keyword evidence="2" id="KW-1185">Reference proteome</keyword>
<proteinExistence type="predicted"/>
<dbReference type="SMART" id="SM00325">
    <property type="entry name" value="RhoGEF"/>
    <property type="match status" value="1"/>
</dbReference>
<dbReference type="Gene3D" id="1.20.900.10">
    <property type="entry name" value="Dbl homology (DH) domain"/>
    <property type="match status" value="1"/>
</dbReference>
<organism evidence="2 3">
    <name type="scientific">Limulus polyphemus</name>
    <name type="common">Atlantic horseshoe crab</name>
    <dbReference type="NCBI Taxonomy" id="6850"/>
    <lineage>
        <taxon>Eukaryota</taxon>
        <taxon>Metazoa</taxon>
        <taxon>Ecdysozoa</taxon>
        <taxon>Arthropoda</taxon>
        <taxon>Chelicerata</taxon>
        <taxon>Merostomata</taxon>
        <taxon>Xiphosura</taxon>
        <taxon>Limulidae</taxon>
        <taxon>Limulus</taxon>
    </lineage>
</organism>
<dbReference type="InterPro" id="IPR051092">
    <property type="entry name" value="FYVE_RhoGEF_PH"/>
</dbReference>
<dbReference type="Pfam" id="PF00621">
    <property type="entry name" value="RhoGEF"/>
    <property type="match status" value="1"/>
</dbReference>